<dbReference type="InterPro" id="IPR036696">
    <property type="entry name" value="YdfO-like_sf"/>
</dbReference>
<reference evidence="1" key="1">
    <citation type="journal article" date="2014" name="Int. J. Syst. Evol. Microbiol.">
        <title>Complete genome of a new Firmicutes species belonging to the dominant human colonic microbiota ('Ruminococcus bicirculans') reveals two chromosomes and a selective capacity to utilize plant glucans.</title>
        <authorList>
            <consortium name="NISC Comparative Sequencing Program"/>
            <person name="Wegmann U."/>
            <person name="Louis P."/>
            <person name="Goesmann A."/>
            <person name="Henrissat B."/>
            <person name="Duncan S.H."/>
            <person name="Flint H.J."/>
        </authorList>
    </citation>
    <scope>NUCLEOTIDE SEQUENCE</scope>
    <source>
        <strain evidence="1">CECT 7703</strain>
    </source>
</reference>
<dbReference type="Proteomes" id="UP001180081">
    <property type="component" value="Unassembled WGS sequence"/>
</dbReference>
<evidence type="ECO:0000313" key="1">
    <source>
        <dbReference type="EMBL" id="MDN3575838.1"/>
    </source>
</evidence>
<dbReference type="EMBL" id="JAUFPU010000003">
    <property type="protein sequence ID" value="MDN3575838.1"/>
    <property type="molecule type" value="Genomic_DNA"/>
</dbReference>
<accession>A0ABT8B146</accession>
<dbReference type="SUPFAM" id="SSF160419">
    <property type="entry name" value="YdfO-like"/>
    <property type="match status" value="1"/>
</dbReference>
<gene>
    <name evidence="1" type="ORF">QWZ03_03515</name>
</gene>
<organism evidence="1 2">
    <name type="scientific">Chitinimonas viridis</name>
    <dbReference type="NCBI Taxonomy" id="664880"/>
    <lineage>
        <taxon>Bacteria</taxon>
        <taxon>Pseudomonadati</taxon>
        <taxon>Pseudomonadota</taxon>
        <taxon>Betaproteobacteria</taxon>
        <taxon>Neisseriales</taxon>
        <taxon>Chitinibacteraceae</taxon>
        <taxon>Chitinimonas</taxon>
    </lineage>
</organism>
<keyword evidence="2" id="KW-1185">Reference proteome</keyword>
<proteinExistence type="predicted"/>
<protein>
    <submittedName>
        <fullName evidence="1">DUF1398 domain-containing protein</fullName>
    </submittedName>
</protein>
<name>A0ABT8B146_9NEIS</name>
<comment type="caution">
    <text evidence="1">The sequence shown here is derived from an EMBL/GenBank/DDBJ whole genome shotgun (WGS) entry which is preliminary data.</text>
</comment>
<evidence type="ECO:0000313" key="2">
    <source>
        <dbReference type="Proteomes" id="UP001180081"/>
    </source>
</evidence>
<sequence>MDNAVASVIRDTAAASNEGRMHFGQVVGALLGAGIESYSVDYRARRTTYYLPTGETLTVDHPDVDVTIGQDFSAEGIKAAILGAQRGELMYPQFKHLSQLAGCIGYTVWLIGRHVSYFGRRGEVHIEPFPN</sequence>
<reference evidence="1" key="2">
    <citation type="submission" date="2023-06" db="EMBL/GenBank/DDBJ databases">
        <authorList>
            <person name="Lucena T."/>
            <person name="Sun Q."/>
        </authorList>
    </citation>
    <scope>NUCLEOTIDE SEQUENCE</scope>
    <source>
        <strain evidence="1">CECT 7703</strain>
    </source>
</reference>
<dbReference type="RefSeq" id="WP_290331478.1">
    <property type="nucleotide sequence ID" value="NZ_JAUFPU010000003.1"/>
</dbReference>